<sequence length="191" mass="20791" precursor="true">MFHRSHLITSLVASLFVLSCPLGSLAEEATAKKTETINVFGEGTLSVPADFQRTKPKSSIIQHEFVAKAGEGDDAKTARVTMMGASGGVEANITRWKGQFAGGKEEDQKTEAMELGDWKVHLVDVNGTYAESMRGGPFAPGKTVKRENYAMAGAIIAHKQGRTFFVKMIGPQEVITKNRKAFVKMIKSIEK</sequence>
<dbReference type="EMBL" id="CP036526">
    <property type="protein sequence ID" value="QDT09175.1"/>
    <property type="molecule type" value="Genomic_DNA"/>
</dbReference>
<name>A0A517NPX2_9BACT</name>
<feature type="signal peptide" evidence="1">
    <location>
        <begin position="1"/>
        <end position="26"/>
    </location>
</feature>
<reference evidence="2 3" key="1">
    <citation type="submission" date="2019-02" db="EMBL/GenBank/DDBJ databases">
        <title>Deep-cultivation of Planctomycetes and their phenomic and genomic characterization uncovers novel biology.</title>
        <authorList>
            <person name="Wiegand S."/>
            <person name="Jogler M."/>
            <person name="Boedeker C."/>
            <person name="Pinto D."/>
            <person name="Vollmers J."/>
            <person name="Rivas-Marin E."/>
            <person name="Kohn T."/>
            <person name="Peeters S.H."/>
            <person name="Heuer A."/>
            <person name="Rast P."/>
            <person name="Oberbeckmann S."/>
            <person name="Bunk B."/>
            <person name="Jeske O."/>
            <person name="Meyerdierks A."/>
            <person name="Storesund J.E."/>
            <person name="Kallscheuer N."/>
            <person name="Luecker S."/>
            <person name="Lage O.M."/>
            <person name="Pohl T."/>
            <person name="Merkel B.J."/>
            <person name="Hornburger P."/>
            <person name="Mueller R.-W."/>
            <person name="Bruemmer F."/>
            <person name="Labrenz M."/>
            <person name="Spormann A.M."/>
            <person name="Op den Camp H."/>
            <person name="Overmann J."/>
            <person name="Amann R."/>
            <person name="Jetten M.S.M."/>
            <person name="Mascher T."/>
            <person name="Medema M.H."/>
            <person name="Devos D.P."/>
            <person name="Kaster A.-K."/>
            <person name="Ovreas L."/>
            <person name="Rohde M."/>
            <person name="Galperin M.Y."/>
            <person name="Jogler C."/>
        </authorList>
    </citation>
    <scope>NUCLEOTIDE SEQUENCE [LARGE SCALE GENOMIC DNA]</scope>
    <source>
        <strain evidence="2 3">K23_9</strain>
    </source>
</reference>
<gene>
    <name evidence="2" type="ORF">K239x_11200</name>
</gene>
<evidence type="ECO:0000256" key="1">
    <source>
        <dbReference type="SAM" id="SignalP"/>
    </source>
</evidence>
<dbReference type="Proteomes" id="UP000319817">
    <property type="component" value="Chromosome"/>
</dbReference>
<accession>A0A517NPX2</accession>
<keyword evidence="3" id="KW-1185">Reference proteome</keyword>
<dbReference type="RefSeq" id="WP_145416693.1">
    <property type="nucleotide sequence ID" value="NZ_CP036526.1"/>
</dbReference>
<dbReference type="OrthoDB" id="5764172at2"/>
<evidence type="ECO:0000313" key="3">
    <source>
        <dbReference type="Proteomes" id="UP000319817"/>
    </source>
</evidence>
<feature type="chain" id="PRO_5022059365" evidence="1">
    <location>
        <begin position="27"/>
        <end position="191"/>
    </location>
</feature>
<protein>
    <submittedName>
        <fullName evidence="2">Uncharacterized protein</fullName>
    </submittedName>
</protein>
<dbReference type="AlphaFoldDB" id="A0A517NPX2"/>
<proteinExistence type="predicted"/>
<dbReference type="PROSITE" id="PS51257">
    <property type="entry name" value="PROKAR_LIPOPROTEIN"/>
    <property type="match status" value="1"/>
</dbReference>
<keyword evidence="1" id="KW-0732">Signal</keyword>
<organism evidence="2 3">
    <name type="scientific">Stieleria marina</name>
    <dbReference type="NCBI Taxonomy" id="1930275"/>
    <lineage>
        <taxon>Bacteria</taxon>
        <taxon>Pseudomonadati</taxon>
        <taxon>Planctomycetota</taxon>
        <taxon>Planctomycetia</taxon>
        <taxon>Pirellulales</taxon>
        <taxon>Pirellulaceae</taxon>
        <taxon>Stieleria</taxon>
    </lineage>
</organism>
<evidence type="ECO:0000313" key="2">
    <source>
        <dbReference type="EMBL" id="QDT09175.1"/>
    </source>
</evidence>